<evidence type="ECO:0000313" key="3">
    <source>
        <dbReference type="Proteomes" id="UP000558284"/>
    </source>
</evidence>
<organism evidence="2 3">
    <name type="scientific">Mesorhizobium neociceri</name>
    <dbReference type="NCBI Taxonomy" id="1307853"/>
    <lineage>
        <taxon>Bacteria</taxon>
        <taxon>Pseudomonadati</taxon>
        <taxon>Pseudomonadota</taxon>
        <taxon>Alphaproteobacteria</taxon>
        <taxon>Hyphomicrobiales</taxon>
        <taxon>Phyllobacteriaceae</taxon>
        <taxon>Mesorhizobium</taxon>
    </lineage>
</organism>
<accession>A0A838B0D9</accession>
<feature type="compositionally biased region" description="Basic and acidic residues" evidence="1">
    <location>
        <begin position="1"/>
        <end position="12"/>
    </location>
</feature>
<sequence length="92" mass="9794">MSTVSDSRDGAVSRRRPKPQTPEQMQAACDAFNATHKIGDVIECWTGPREGRPVECEIRHPACILGGHTPVVYIAGGGGCVALTHVADWVAP</sequence>
<keyword evidence="3" id="KW-1185">Reference proteome</keyword>
<dbReference type="AlphaFoldDB" id="A0A838B0D9"/>
<proteinExistence type="predicted"/>
<reference evidence="2 3" key="1">
    <citation type="submission" date="2020-07" db="EMBL/GenBank/DDBJ databases">
        <title>Definition of the novel symbiovar canariense within Mesorhizobium novociceri, a new species of genus Mesorhizobium nodulating Cicer canariense in the Caldera de Taburiente National Park (La Palma, Canary Islands).</title>
        <authorList>
            <person name="Leon-Barrios M."/>
            <person name="Perez-Yepez J."/>
            <person name="Flores-Felix J.D."/>
            <person name="Ramirez-Baena M.H."/>
            <person name="Pulido-Suarez L."/>
            <person name="Igual J.M."/>
            <person name="Velazquez E."/>
            <person name="Peix A."/>
        </authorList>
    </citation>
    <scope>NUCLEOTIDE SEQUENCE [LARGE SCALE GENOMIC DNA]</scope>
    <source>
        <strain evidence="2 3">CCANP35</strain>
    </source>
</reference>
<comment type="caution">
    <text evidence="2">The sequence shown here is derived from an EMBL/GenBank/DDBJ whole genome shotgun (WGS) entry which is preliminary data.</text>
</comment>
<feature type="region of interest" description="Disordered" evidence="1">
    <location>
        <begin position="1"/>
        <end position="25"/>
    </location>
</feature>
<evidence type="ECO:0000313" key="2">
    <source>
        <dbReference type="EMBL" id="MBA1139304.1"/>
    </source>
</evidence>
<gene>
    <name evidence="2" type="ORF">H0241_03385</name>
</gene>
<dbReference type="Proteomes" id="UP000558284">
    <property type="component" value="Unassembled WGS sequence"/>
</dbReference>
<dbReference type="RefSeq" id="WP_181055989.1">
    <property type="nucleotide sequence ID" value="NZ_JACDTY010000001.1"/>
</dbReference>
<evidence type="ECO:0000256" key="1">
    <source>
        <dbReference type="SAM" id="MobiDB-lite"/>
    </source>
</evidence>
<protein>
    <submittedName>
        <fullName evidence="2">Uncharacterized protein</fullName>
    </submittedName>
</protein>
<dbReference type="EMBL" id="JACDTY010000001">
    <property type="protein sequence ID" value="MBA1139304.1"/>
    <property type="molecule type" value="Genomic_DNA"/>
</dbReference>
<name>A0A838B0D9_9HYPH</name>